<evidence type="ECO:0000256" key="1">
    <source>
        <dbReference type="ARBA" id="ARBA00005801"/>
    </source>
</evidence>
<dbReference type="EMBL" id="OBEG01000008">
    <property type="protein sequence ID" value="SNY89213.1"/>
    <property type="molecule type" value="Genomic_DNA"/>
</dbReference>
<keyword evidence="4" id="KW-0808">Transferase</keyword>
<keyword evidence="5" id="KW-1185">Reference proteome</keyword>
<dbReference type="GO" id="GO:0008168">
    <property type="term" value="F:methyltransferase activity"/>
    <property type="evidence" value="ECO:0007669"/>
    <property type="project" value="UniProtKB-KW"/>
</dbReference>
<keyword evidence="2" id="KW-0812">Transmembrane</keyword>
<organism evidence="4 5">
    <name type="scientific">Nocardia amikacinitolerans</name>
    <dbReference type="NCBI Taxonomy" id="756689"/>
    <lineage>
        <taxon>Bacteria</taxon>
        <taxon>Bacillati</taxon>
        <taxon>Actinomycetota</taxon>
        <taxon>Actinomycetes</taxon>
        <taxon>Mycobacteriales</taxon>
        <taxon>Nocardiaceae</taxon>
        <taxon>Nocardia</taxon>
    </lineage>
</organism>
<keyword evidence="4" id="KW-0489">Methyltransferase</keyword>
<gene>
    <name evidence="4" type="ORF">SAMN04244553_6220</name>
</gene>
<keyword evidence="2" id="KW-0472">Membrane</keyword>
<name>A0A285LXL7_9NOCA</name>
<dbReference type="AlphaFoldDB" id="A0A285LXL7"/>
<accession>A0A285LXL7</accession>
<feature type="domain" description="Prepilin type IV endopeptidase peptidase" evidence="3">
    <location>
        <begin position="8"/>
        <end position="111"/>
    </location>
</feature>
<evidence type="ECO:0000313" key="5">
    <source>
        <dbReference type="Proteomes" id="UP000219565"/>
    </source>
</evidence>
<dbReference type="GO" id="GO:0004190">
    <property type="term" value="F:aspartic-type endopeptidase activity"/>
    <property type="evidence" value="ECO:0007669"/>
    <property type="project" value="InterPro"/>
</dbReference>
<dbReference type="PANTHER" id="PTHR30487:SF0">
    <property type="entry name" value="PREPILIN LEADER PEPTIDASE_N-METHYLTRANSFERASE-RELATED"/>
    <property type="match status" value="1"/>
</dbReference>
<proteinExistence type="inferred from homology"/>
<feature type="transmembrane region" description="Helical" evidence="2">
    <location>
        <begin position="96"/>
        <end position="116"/>
    </location>
</feature>
<dbReference type="Gene3D" id="1.20.120.1220">
    <property type="match status" value="1"/>
</dbReference>
<evidence type="ECO:0000256" key="2">
    <source>
        <dbReference type="SAM" id="Phobius"/>
    </source>
</evidence>
<dbReference type="OrthoDB" id="4428077at2"/>
<keyword evidence="2" id="KW-1133">Transmembrane helix</keyword>
<dbReference type="PANTHER" id="PTHR30487">
    <property type="entry name" value="TYPE 4 PREPILIN-LIKE PROTEINS LEADER PEPTIDE-PROCESSING ENZYME"/>
    <property type="match status" value="1"/>
</dbReference>
<dbReference type="InterPro" id="IPR000045">
    <property type="entry name" value="Prepilin_IV_endopep_pep"/>
</dbReference>
<dbReference type="Pfam" id="PF01478">
    <property type="entry name" value="Peptidase_A24"/>
    <property type="match status" value="1"/>
</dbReference>
<evidence type="ECO:0000259" key="3">
    <source>
        <dbReference type="Pfam" id="PF01478"/>
    </source>
</evidence>
<comment type="similarity">
    <text evidence="1">Belongs to the peptidase A24 family.</text>
</comment>
<dbReference type="GO" id="GO:0006465">
    <property type="term" value="P:signal peptide processing"/>
    <property type="evidence" value="ECO:0007669"/>
    <property type="project" value="TreeGrafter"/>
</dbReference>
<evidence type="ECO:0000313" key="4">
    <source>
        <dbReference type="EMBL" id="SNY89213.1"/>
    </source>
</evidence>
<dbReference type="GO" id="GO:0005886">
    <property type="term" value="C:plasma membrane"/>
    <property type="evidence" value="ECO:0007669"/>
    <property type="project" value="TreeGrafter"/>
</dbReference>
<protein>
    <submittedName>
        <fullName evidence="4">Leader peptidase (Prepilin peptidase) / N-methyltransferase</fullName>
    </submittedName>
</protein>
<feature type="transmembrane region" description="Helical" evidence="2">
    <location>
        <begin position="33"/>
        <end position="60"/>
    </location>
</feature>
<dbReference type="RefSeq" id="WP_097247960.1">
    <property type="nucleotide sequence ID" value="NZ_JAMTCW010000009.1"/>
</dbReference>
<dbReference type="GO" id="GO:0032259">
    <property type="term" value="P:methylation"/>
    <property type="evidence" value="ECO:0007669"/>
    <property type="project" value="UniProtKB-KW"/>
</dbReference>
<dbReference type="STRING" id="1379680.GCA_001612615_01093"/>
<dbReference type="InterPro" id="IPR050882">
    <property type="entry name" value="Prepilin_peptidase/N-MTase"/>
</dbReference>
<sequence length="150" mass="15029">MAYLAFAALTGWCAALSLNDLRHRRLPNALTGWGALAVFGYALFTTQFTAAAVGAVLLAAPYAVVHLVAPLCLGAGDAKLAVGLGAAAALGGAQAWVWAALAAPVLTAGVGLAMLVRHRISAGARVRPNTVAHGPSMCLATLFALAVPSG</sequence>
<dbReference type="Proteomes" id="UP000219565">
    <property type="component" value="Unassembled WGS sequence"/>
</dbReference>
<reference evidence="5" key="1">
    <citation type="submission" date="2017-09" db="EMBL/GenBank/DDBJ databases">
        <authorList>
            <person name="Varghese N."/>
            <person name="Submissions S."/>
        </authorList>
    </citation>
    <scope>NUCLEOTIDE SEQUENCE [LARGE SCALE GENOMIC DNA]</scope>
    <source>
        <strain evidence="5">DSM 45537</strain>
    </source>
</reference>